<dbReference type="EMBL" id="JAHLJV010000038">
    <property type="protein sequence ID" value="KAK1586183.1"/>
    <property type="molecule type" value="Genomic_DNA"/>
</dbReference>
<gene>
    <name evidence="1" type="ORF">LY79DRAFT_704376</name>
</gene>
<dbReference type="GeneID" id="85449220"/>
<dbReference type="Proteomes" id="UP001230504">
    <property type="component" value="Unassembled WGS sequence"/>
</dbReference>
<proteinExistence type="predicted"/>
<protein>
    <submittedName>
        <fullName evidence="1">Uncharacterized protein</fullName>
    </submittedName>
</protein>
<name>A0AAD8PXU5_9PEZI</name>
<keyword evidence="2" id="KW-1185">Reference proteome</keyword>
<dbReference type="AlphaFoldDB" id="A0AAD8PXU5"/>
<dbReference type="Gene3D" id="3.40.50.300">
    <property type="entry name" value="P-loop containing nucleotide triphosphate hydrolases"/>
    <property type="match status" value="1"/>
</dbReference>
<comment type="caution">
    <text evidence="1">The sequence shown here is derived from an EMBL/GenBank/DDBJ whole genome shotgun (WGS) entry which is preliminary data.</text>
</comment>
<evidence type="ECO:0000313" key="2">
    <source>
        <dbReference type="Proteomes" id="UP001230504"/>
    </source>
</evidence>
<dbReference type="RefSeq" id="XP_060413141.1">
    <property type="nucleotide sequence ID" value="XM_060564980.1"/>
</dbReference>
<dbReference type="SUPFAM" id="SSF52540">
    <property type="entry name" value="P-loop containing nucleoside triphosphate hydrolases"/>
    <property type="match status" value="1"/>
</dbReference>
<evidence type="ECO:0000313" key="1">
    <source>
        <dbReference type="EMBL" id="KAK1586183.1"/>
    </source>
</evidence>
<reference evidence="1" key="1">
    <citation type="submission" date="2021-06" db="EMBL/GenBank/DDBJ databases">
        <title>Comparative genomics, transcriptomics and evolutionary studies reveal genomic signatures of adaptation to plant cell wall in hemibiotrophic fungi.</title>
        <authorList>
            <consortium name="DOE Joint Genome Institute"/>
            <person name="Baroncelli R."/>
            <person name="Diaz J.F."/>
            <person name="Benocci T."/>
            <person name="Peng M."/>
            <person name="Battaglia E."/>
            <person name="Haridas S."/>
            <person name="Andreopoulos W."/>
            <person name="Labutti K."/>
            <person name="Pangilinan J."/>
            <person name="Floch G.L."/>
            <person name="Makela M.R."/>
            <person name="Henrissat B."/>
            <person name="Grigoriev I.V."/>
            <person name="Crouch J.A."/>
            <person name="De Vries R.P."/>
            <person name="Sukno S.A."/>
            <person name="Thon M.R."/>
        </authorList>
    </citation>
    <scope>NUCLEOTIDE SEQUENCE</scope>
    <source>
        <strain evidence="1">CBS 125086</strain>
    </source>
</reference>
<organism evidence="1 2">
    <name type="scientific">Colletotrichum navitas</name>
    <dbReference type="NCBI Taxonomy" id="681940"/>
    <lineage>
        <taxon>Eukaryota</taxon>
        <taxon>Fungi</taxon>
        <taxon>Dikarya</taxon>
        <taxon>Ascomycota</taxon>
        <taxon>Pezizomycotina</taxon>
        <taxon>Sordariomycetes</taxon>
        <taxon>Hypocreomycetidae</taxon>
        <taxon>Glomerellales</taxon>
        <taxon>Glomerellaceae</taxon>
        <taxon>Colletotrichum</taxon>
        <taxon>Colletotrichum graminicola species complex</taxon>
    </lineage>
</organism>
<sequence length="126" mass="14421">MVGLDLQDHCCVAIFTDFYWYVAGLIQAGGRLIRLSQRKEVIVHILKVKDSYYDYIERIIRFTERNALVDSLFNPHQEETCRNYMVADAESQDSARTTAFRKAAQLWLDPTAHRPAGTGTGPHFSL</sequence>
<accession>A0AAD8PXU5</accession>
<dbReference type="InterPro" id="IPR027417">
    <property type="entry name" value="P-loop_NTPase"/>
</dbReference>